<dbReference type="InterPro" id="IPR050950">
    <property type="entry name" value="HTH-type_LysR_regulators"/>
</dbReference>
<keyword evidence="2" id="KW-0805">Transcription regulation</keyword>
<dbReference type="InterPro" id="IPR036388">
    <property type="entry name" value="WH-like_DNA-bd_sf"/>
</dbReference>
<dbReference type="Proteomes" id="UP000494115">
    <property type="component" value="Unassembled WGS sequence"/>
</dbReference>
<dbReference type="PANTHER" id="PTHR30419:SF2">
    <property type="entry name" value="LYSR FAMILY TRANSCRIPTIONAL REGULATOR"/>
    <property type="match status" value="1"/>
</dbReference>
<dbReference type="Gene3D" id="3.40.190.290">
    <property type="match status" value="1"/>
</dbReference>
<evidence type="ECO:0000256" key="4">
    <source>
        <dbReference type="ARBA" id="ARBA00023163"/>
    </source>
</evidence>
<dbReference type="PROSITE" id="PS50931">
    <property type="entry name" value="HTH_LYSR"/>
    <property type="match status" value="1"/>
</dbReference>
<evidence type="ECO:0000313" key="6">
    <source>
        <dbReference type="EMBL" id="CAB3779905.1"/>
    </source>
</evidence>
<evidence type="ECO:0000256" key="2">
    <source>
        <dbReference type="ARBA" id="ARBA00023015"/>
    </source>
</evidence>
<dbReference type="AlphaFoldDB" id="A0A6S7B7C0"/>
<dbReference type="Pfam" id="PF00126">
    <property type="entry name" value="HTH_1"/>
    <property type="match status" value="1"/>
</dbReference>
<evidence type="ECO:0000259" key="5">
    <source>
        <dbReference type="PROSITE" id="PS50931"/>
    </source>
</evidence>
<proteinExistence type="inferred from homology"/>
<dbReference type="InterPro" id="IPR000847">
    <property type="entry name" value="LysR_HTH_N"/>
</dbReference>
<gene>
    <name evidence="6" type="primary">gltC_2</name>
    <name evidence="6" type="ORF">LMG28138_00925</name>
</gene>
<keyword evidence="3" id="KW-0238">DNA-binding</keyword>
<dbReference type="SUPFAM" id="SSF53850">
    <property type="entry name" value="Periplasmic binding protein-like II"/>
    <property type="match status" value="1"/>
</dbReference>
<dbReference type="GO" id="GO:0003677">
    <property type="term" value="F:DNA binding"/>
    <property type="evidence" value="ECO:0007669"/>
    <property type="project" value="UniProtKB-KW"/>
</dbReference>
<evidence type="ECO:0000313" key="7">
    <source>
        <dbReference type="Proteomes" id="UP000494115"/>
    </source>
</evidence>
<dbReference type="EMBL" id="CADIKM010000003">
    <property type="protein sequence ID" value="CAB3779905.1"/>
    <property type="molecule type" value="Genomic_DNA"/>
</dbReference>
<dbReference type="SUPFAM" id="SSF46785">
    <property type="entry name" value="Winged helix' DNA-binding domain"/>
    <property type="match status" value="1"/>
</dbReference>
<reference evidence="6 7" key="1">
    <citation type="submission" date="2020-04" db="EMBL/GenBank/DDBJ databases">
        <authorList>
            <person name="De Canck E."/>
        </authorList>
    </citation>
    <scope>NUCLEOTIDE SEQUENCE [LARGE SCALE GENOMIC DNA]</scope>
    <source>
        <strain evidence="6 7">LMG 28138</strain>
    </source>
</reference>
<protein>
    <submittedName>
        <fullName evidence="6">HTH-type transcriptional regulator GltC</fullName>
    </submittedName>
</protein>
<dbReference type="Gene3D" id="1.10.10.10">
    <property type="entry name" value="Winged helix-like DNA-binding domain superfamily/Winged helix DNA-binding domain"/>
    <property type="match status" value="1"/>
</dbReference>
<dbReference type="Pfam" id="PF03466">
    <property type="entry name" value="LysR_substrate"/>
    <property type="match status" value="1"/>
</dbReference>
<evidence type="ECO:0000256" key="3">
    <source>
        <dbReference type="ARBA" id="ARBA00023125"/>
    </source>
</evidence>
<name>A0A6S7B7C0_9BURK</name>
<organism evidence="6 7">
    <name type="scientific">Pararobbsia alpina</name>
    <dbReference type="NCBI Taxonomy" id="621374"/>
    <lineage>
        <taxon>Bacteria</taxon>
        <taxon>Pseudomonadati</taxon>
        <taxon>Pseudomonadota</taxon>
        <taxon>Betaproteobacteria</taxon>
        <taxon>Burkholderiales</taxon>
        <taxon>Burkholderiaceae</taxon>
        <taxon>Pararobbsia</taxon>
    </lineage>
</organism>
<dbReference type="PANTHER" id="PTHR30419">
    <property type="entry name" value="HTH-TYPE TRANSCRIPTIONAL REGULATOR YBHD"/>
    <property type="match status" value="1"/>
</dbReference>
<keyword evidence="7" id="KW-1185">Reference proteome</keyword>
<evidence type="ECO:0000256" key="1">
    <source>
        <dbReference type="ARBA" id="ARBA00009437"/>
    </source>
</evidence>
<feature type="domain" description="HTH lysR-type" evidence="5">
    <location>
        <begin position="6"/>
        <end position="63"/>
    </location>
</feature>
<keyword evidence="4" id="KW-0804">Transcription</keyword>
<dbReference type="CDD" id="cd08421">
    <property type="entry name" value="PBP2_LTTR_like_1"/>
    <property type="match status" value="1"/>
</dbReference>
<dbReference type="RefSeq" id="WP_246256992.1">
    <property type="nucleotide sequence ID" value="NZ_CADIKM010000003.1"/>
</dbReference>
<dbReference type="InterPro" id="IPR036390">
    <property type="entry name" value="WH_DNA-bd_sf"/>
</dbReference>
<sequence length="300" mass="32863">MKPMHLDPVSLKLFISVIEESTIAGASEREHIAAAAVSKRISELEATLNTTLIVRTNKGIQPTTAGVALSAMARRALRELEDVAVQMQDYSSGMRGVIRVFANISVLTQFLPQDIKSFLGEYPEVQLHLEEKTTPVILKSVYENSADVGICSGNIVDSGVQSFPYRQDTLALIVPSDHPLTKMPDARFADALDYDFIGLHTGSAINRIVSSAADNLKRNVRVKVQVTGFDTLCFMVNAGLGIGVLPVDIAKRYSQMFDVRILDIDEPWACRQLQICVRSLDGLSMAARSFVNHLRDSSPG</sequence>
<dbReference type="InterPro" id="IPR005119">
    <property type="entry name" value="LysR_subst-bd"/>
</dbReference>
<comment type="similarity">
    <text evidence="1">Belongs to the LysR transcriptional regulatory family.</text>
</comment>
<accession>A0A6S7B7C0</accession>
<dbReference type="GO" id="GO:0005829">
    <property type="term" value="C:cytosol"/>
    <property type="evidence" value="ECO:0007669"/>
    <property type="project" value="TreeGrafter"/>
</dbReference>
<dbReference type="GO" id="GO:0003700">
    <property type="term" value="F:DNA-binding transcription factor activity"/>
    <property type="evidence" value="ECO:0007669"/>
    <property type="project" value="InterPro"/>
</dbReference>